<gene>
    <name evidence="2" type="ORF">AWC38_SpisGene25375</name>
</gene>
<accession>A0A2B4R2Q1</accession>
<protein>
    <submittedName>
        <fullName evidence="2">Uncharacterized protein</fullName>
    </submittedName>
</protein>
<dbReference type="EMBL" id="LSMT01003587">
    <property type="protein sequence ID" value="PFX11119.1"/>
    <property type="molecule type" value="Genomic_DNA"/>
</dbReference>
<dbReference type="Proteomes" id="UP000225706">
    <property type="component" value="Unassembled WGS sequence"/>
</dbReference>
<organism evidence="2 3">
    <name type="scientific">Stylophora pistillata</name>
    <name type="common">Smooth cauliflower coral</name>
    <dbReference type="NCBI Taxonomy" id="50429"/>
    <lineage>
        <taxon>Eukaryota</taxon>
        <taxon>Metazoa</taxon>
        <taxon>Cnidaria</taxon>
        <taxon>Anthozoa</taxon>
        <taxon>Hexacorallia</taxon>
        <taxon>Scleractinia</taxon>
        <taxon>Astrocoeniina</taxon>
        <taxon>Pocilloporidae</taxon>
        <taxon>Stylophora</taxon>
    </lineage>
</organism>
<feature type="signal peptide" evidence="1">
    <location>
        <begin position="1"/>
        <end position="20"/>
    </location>
</feature>
<keyword evidence="1" id="KW-0732">Signal</keyword>
<proteinExistence type="predicted"/>
<evidence type="ECO:0000313" key="3">
    <source>
        <dbReference type="Proteomes" id="UP000225706"/>
    </source>
</evidence>
<feature type="chain" id="PRO_5012021585" evidence="1">
    <location>
        <begin position="21"/>
        <end position="218"/>
    </location>
</feature>
<name>A0A2B4R2Q1_STYPI</name>
<reference evidence="3" key="1">
    <citation type="journal article" date="2017" name="bioRxiv">
        <title>Comparative analysis of the genomes of Stylophora pistillata and Acropora digitifera provides evidence for extensive differences between species of corals.</title>
        <authorList>
            <person name="Voolstra C.R."/>
            <person name="Li Y."/>
            <person name="Liew Y.J."/>
            <person name="Baumgarten S."/>
            <person name="Zoccola D."/>
            <person name="Flot J.-F."/>
            <person name="Tambutte S."/>
            <person name="Allemand D."/>
            <person name="Aranda M."/>
        </authorList>
    </citation>
    <scope>NUCLEOTIDE SEQUENCE [LARGE SCALE GENOMIC DNA]</scope>
</reference>
<evidence type="ECO:0000256" key="1">
    <source>
        <dbReference type="SAM" id="SignalP"/>
    </source>
</evidence>
<sequence>MGLKMLKYLPALLFASQAFASFEYTYEYDDSIMLTFPQKPTASEFLKEIREKHPSILKDEDLEGAPLYDSRLTPEENEGSTWIVFDWDEYGINDMLPDDGEFRVSEYQEAVEVVGTKQEAVKVTGISNPQEDLGYTVKRNPAISLKEKDNRVLNPKVGLMFSEDITRSAKSDIFLPLEYSSKDRQRGIWLLKEYPEHKLALTTALLGRDDTPLHRFFE</sequence>
<feature type="non-terminal residue" evidence="2">
    <location>
        <position position="218"/>
    </location>
</feature>
<evidence type="ECO:0000313" key="2">
    <source>
        <dbReference type="EMBL" id="PFX11119.1"/>
    </source>
</evidence>
<dbReference type="AlphaFoldDB" id="A0A2B4R2Q1"/>
<comment type="caution">
    <text evidence="2">The sequence shown here is derived from an EMBL/GenBank/DDBJ whole genome shotgun (WGS) entry which is preliminary data.</text>
</comment>
<keyword evidence="3" id="KW-1185">Reference proteome</keyword>